<dbReference type="PROSITE" id="PS00094">
    <property type="entry name" value="C5_MTASE_1"/>
    <property type="match status" value="1"/>
</dbReference>
<keyword evidence="1 5" id="KW-0489">Methyltransferase</keyword>
<sequence>MKKYTTIDLFAGAGGLSYGFQETGKFDIKIAVEHNKHAQETYKKNHPGAEIESDITQITNGKYKSIKEKYGDIDIIIGGPPCQGFSNANRQKNELICGNNQLVNEYIRAVEQLKPKAFVMENVKMINSSKHKFFCSDKDKRTVEKLGVCLQEEIITIAEATICTDEFIDFLKQEDVLGEYLLEQQNYIKINTIYRNSKTSKQLEKYLENHEKSIEKILNSWDDFKLNFWSKEYEEVFLETKERLNTFLTSDDEFEKLRDSLKIIIETQKAIYKMKEIRDYNITLIGMVAEKSNICIIVNTYNIIEYVLKKFRSMGYIVECGVLNAVNYGVPQSRERFIIIGVKNEYLKSDKVELPQPILKSPDEFYTIRDAIADLAQYQTTVMVESKPIQKDIKEIKELNPLQKYLNKGELVYNHVITDTRDTALERFRNLQPGQNFHNLSENLKTTYSDPSRTQNTIYLRLKYGSPSGTVLNARKSMWIHPEKDRAISIREVARLQSFPDTFVFCGTKDAQYQQIGNAVPPLLGRVIAEKLLELLGDETNEKLIDIIVKK</sequence>
<organism evidence="8 9">
    <name type="scientific">Clostridium magnum DSM 2767</name>
    <dbReference type="NCBI Taxonomy" id="1121326"/>
    <lineage>
        <taxon>Bacteria</taxon>
        <taxon>Bacillati</taxon>
        <taxon>Bacillota</taxon>
        <taxon>Clostridia</taxon>
        <taxon>Eubacteriales</taxon>
        <taxon>Clostridiaceae</taxon>
        <taxon>Clostridium</taxon>
    </lineage>
</organism>
<dbReference type="PANTHER" id="PTHR10629:SF52">
    <property type="entry name" value="DNA (CYTOSINE-5)-METHYLTRANSFERASE 1"/>
    <property type="match status" value="1"/>
</dbReference>
<dbReference type="Gene3D" id="3.40.50.150">
    <property type="entry name" value="Vaccinia Virus protein VP39"/>
    <property type="match status" value="2"/>
</dbReference>
<accession>A0A161Y6J3</accession>
<dbReference type="PROSITE" id="PS00095">
    <property type="entry name" value="C5_MTASE_2"/>
    <property type="match status" value="1"/>
</dbReference>
<evidence type="ECO:0000256" key="1">
    <source>
        <dbReference type="ARBA" id="ARBA00022603"/>
    </source>
</evidence>
<dbReference type="GO" id="GO:0003677">
    <property type="term" value="F:DNA binding"/>
    <property type="evidence" value="ECO:0007669"/>
    <property type="project" value="TreeGrafter"/>
</dbReference>
<keyword evidence="2 5" id="KW-0808">Transferase</keyword>
<protein>
    <recommendedName>
        <fullName evidence="7">Cytosine-specific methyltransferase</fullName>
        <ecNumber evidence="7">2.1.1.37</ecNumber>
    </recommendedName>
</protein>
<evidence type="ECO:0000256" key="2">
    <source>
        <dbReference type="ARBA" id="ARBA00022679"/>
    </source>
</evidence>
<dbReference type="PANTHER" id="PTHR10629">
    <property type="entry name" value="CYTOSINE-SPECIFIC METHYLTRANSFERASE"/>
    <property type="match status" value="1"/>
</dbReference>
<evidence type="ECO:0000256" key="5">
    <source>
        <dbReference type="PROSITE-ProRule" id="PRU01016"/>
    </source>
</evidence>
<evidence type="ECO:0000313" key="9">
    <source>
        <dbReference type="Proteomes" id="UP000076603"/>
    </source>
</evidence>
<evidence type="ECO:0000256" key="6">
    <source>
        <dbReference type="RuleBase" id="RU000416"/>
    </source>
</evidence>
<feature type="active site" evidence="5">
    <location>
        <position position="82"/>
    </location>
</feature>
<dbReference type="Proteomes" id="UP000076603">
    <property type="component" value="Unassembled WGS sequence"/>
</dbReference>
<dbReference type="REBASE" id="159092">
    <property type="entry name" value="M.Cma2767ORF9920P"/>
</dbReference>
<evidence type="ECO:0000256" key="7">
    <source>
        <dbReference type="RuleBase" id="RU000417"/>
    </source>
</evidence>
<dbReference type="InterPro" id="IPR050390">
    <property type="entry name" value="C5-Methyltransferase"/>
</dbReference>
<dbReference type="GO" id="GO:0003886">
    <property type="term" value="F:DNA (cytosine-5-)-methyltransferase activity"/>
    <property type="evidence" value="ECO:0007669"/>
    <property type="project" value="UniProtKB-EC"/>
</dbReference>
<dbReference type="EMBL" id="LWAE01000001">
    <property type="protein sequence ID" value="KZL93939.1"/>
    <property type="molecule type" value="Genomic_DNA"/>
</dbReference>
<dbReference type="PROSITE" id="PS51679">
    <property type="entry name" value="SAM_MT_C5"/>
    <property type="match status" value="1"/>
</dbReference>
<evidence type="ECO:0000313" key="8">
    <source>
        <dbReference type="EMBL" id="KZL93939.1"/>
    </source>
</evidence>
<dbReference type="PRINTS" id="PR00105">
    <property type="entry name" value="C5METTRFRASE"/>
</dbReference>
<dbReference type="RefSeq" id="WP_066618643.1">
    <property type="nucleotide sequence ID" value="NZ_FQXL01000010.1"/>
</dbReference>
<dbReference type="InterPro" id="IPR001525">
    <property type="entry name" value="C5_MeTfrase"/>
</dbReference>
<dbReference type="Pfam" id="PF00145">
    <property type="entry name" value="DNA_methylase"/>
    <property type="match status" value="2"/>
</dbReference>
<dbReference type="SUPFAM" id="SSF53335">
    <property type="entry name" value="S-adenosyl-L-methionine-dependent methyltransferases"/>
    <property type="match status" value="2"/>
</dbReference>
<evidence type="ECO:0000256" key="4">
    <source>
        <dbReference type="ARBA" id="ARBA00022747"/>
    </source>
</evidence>
<keyword evidence="9" id="KW-1185">Reference proteome</keyword>
<dbReference type="InterPro" id="IPR031303">
    <property type="entry name" value="C5_meth_CS"/>
</dbReference>
<dbReference type="OrthoDB" id="9813719at2"/>
<keyword evidence="4" id="KW-0680">Restriction system</keyword>
<dbReference type="STRING" id="1121326.CLMAG_09920"/>
<keyword evidence="3 5" id="KW-0949">S-adenosyl-L-methionine</keyword>
<dbReference type="GO" id="GO:0044027">
    <property type="term" value="P:negative regulation of gene expression via chromosomal CpG island methylation"/>
    <property type="evidence" value="ECO:0007669"/>
    <property type="project" value="TreeGrafter"/>
</dbReference>
<comment type="caution">
    <text evidence="8">The sequence shown here is derived from an EMBL/GenBank/DDBJ whole genome shotgun (WGS) entry which is preliminary data.</text>
</comment>
<dbReference type="Gene3D" id="3.90.120.10">
    <property type="entry name" value="DNA Methylase, subunit A, domain 2"/>
    <property type="match status" value="1"/>
</dbReference>
<dbReference type="NCBIfam" id="TIGR00675">
    <property type="entry name" value="dcm"/>
    <property type="match status" value="1"/>
</dbReference>
<comment type="similarity">
    <text evidence="5 6">Belongs to the class I-like SAM-binding methyltransferase superfamily. C5-methyltransferase family.</text>
</comment>
<dbReference type="PATRIC" id="fig|1121326.3.peg.951"/>
<dbReference type="GO" id="GO:0032259">
    <property type="term" value="P:methylation"/>
    <property type="evidence" value="ECO:0007669"/>
    <property type="project" value="UniProtKB-KW"/>
</dbReference>
<dbReference type="InterPro" id="IPR029063">
    <property type="entry name" value="SAM-dependent_MTases_sf"/>
</dbReference>
<gene>
    <name evidence="8" type="primary">haeIIIM_1</name>
    <name evidence="8" type="ORF">CLMAG_09920</name>
</gene>
<dbReference type="AlphaFoldDB" id="A0A161Y6J3"/>
<dbReference type="GO" id="GO:0009307">
    <property type="term" value="P:DNA restriction-modification system"/>
    <property type="evidence" value="ECO:0007669"/>
    <property type="project" value="UniProtKB-KW"/>
</dbReference>
<proteinExistence type="inferred from homology"/>
<evidence type="ECO:0000256" key="3">
    <source>
        <dbReference type="ARBA" id="ARBA00022691"/>
    </source>
</evidence>
<reference evidence="8 9" key="1">
    <citation type="submission" date="2016-04" db="EMBL/GenBank/DDBJ databases">
        <title>Genome sequence of Clostridium magnum DSM 2767.</title>
        <authorList>
            <person name="Poehlein A."/>
            <person name="Uhlig R."/>
            <person name="Fischer R."/>
            <person name="Bahl H."/>
            <person name="Daniel R."/>
        </authorList>
    </citation>
    <scope>NUCLEOTIDE SEQUENCE [LARGE SCALE GENOMIC DNA]</scope>
    <source>
        <strain evidence="8 9">DSM 2767</strain>
    </source>
</reference>
<name>A0A161Y6J3_9CLOT</name>
<dbReference type="InterPro" id="IPR018117">
    <property type="entry name" value="C5_DNA_meth_AS"/>
</dbReference>
<dbReference type="EC" id="2.1.1.37" evidence="7"/>
<comment type="catalytic activity">
    <reaction evidence="7">
        <text>a 2'-deoxycytidine in DNA + S-adenosyl-L-methionine = a 5-methyl-2'-deoxycytidine in DNA + S-adenosyl-L-homocysteine + H(+)</text>
        <dbReference type="Rhea" id="RHEA:13681"/>
        <dbReference type="Rhea" id="RHEA-COMP:11369"/>
        <dbReference type="Rhea" id="RHEA-COMP:11370"/>
        <dbReference type="ChEBI" id="CHEBI:15378"/>
        <dbReference type="ChEBI" id="CHEBI:57856"/>
        <dbReference type="ChEBI" id="CHEBI:59789"/>
        <dbReference type="ChEBI" id="CHEBI:85452"/>
        <dbReference type="ChEBI" id="CHEBI:85454"/>
        <dbReference type="EC" id="2.1.1.37"/>
    </reaction>
</comment>